<dbReference type="PANTHER" id="PTHR33406">
    <property type="entry name" value="MEMBRANE PROTEIN MJ1562-RELATED"/>
    <property type="match status" value="1"/>
</dbReference>
<comment type="subcellular location">
    <subcellularLocation>
        <location evidence="1">Cell membrane</location>
        <topology evidence="1">Multi-pass membrane protein</topology>
    </subcellularLocation>
</comment>
<keyword evidence="5 6" id="KW-0472">Membrane</keyword>
<evidence type="ECO:0000256" key="1">
    <source>
        <dbReference type="ARBA" id="ARBA00004651"/>
    </source>
</evidence>
<feature type="transmembrane region" description="Helical" evidence="6">
    <location>
        <begin position="646"/>
        <end position="669"/>
    </location>
</feature>
<feature type="transmembrane region" description="Helical" evidence="6">
    <location>
        <begin position="219"/>
        <end position="243"/>
    </location>
</feature>
<evidence type="ECO:0000256" key="6">
    <source>
        <dbReference type="SAM" id="Phobius"/>
    </source>
</evidence>
<protein>
    <recommendedName>
        <fullName evidence="7">SSD domain-containing protein</fullName>
    </recommendedName>
</protein>
<feature type="transmembrane region" description="Helical" evidence="6">
    <location>
        <begin position="565"/>
        <end position="593"/>
    </location>
</feature>
<keyword evidence="3 6" id="KW-0812">Transmembrane</keyword>
<feature type="transmembrane region" description="Helical" evidence="6">
    <location>
        <begin position="527"/>
        <end position="545"/>
    </location>
</feature>
<evidence type="ECO:0000256" key="4">
    <source>
        <dbReference type="ARBA" id="ARBA00022989"/>
    </source>
</evidence>
<feature type="transmembrane region" description="Helical" evidence="6">
    <location>
        <begin position="621"/>
        <end position="640"/>
    </location>
</feature>
<dbReference type="PANTHER" id="PTHR33406:SF13">
    <property type="entry name" value="MEMBRANE PROTEIN YDFJ"/>
    <property type="match status" value="1"/>
</dbReference>
<dbReference type="SUPFAM" id="SSF82866">
    <property type="entry name" value="Multidrug efflux transporter AcrB transmembrane domain"/>
    <property type="match status" value="2"/>
</dbReference>
<feature type="domain" description="SSD" evidence="7">
    <location>
        <begin position="547"/>
        <end position="671"/>
    </location>
</feature>
<gene>
    <name evidence="8" type="ORF">A2806_03385</name>
</gene>
<feature type="transmembrane region" description="Helical" evidence="6">
    <location>
        <begin position="293"/>
        <end position="322"/>
    </location>
</feature>
<accession>A0A1G2PH05</accession>
<reference evidence="8 9" key="1">
    <citation type="journal article" date="2016" name="Nat. Commun.">
        <title>Thousands of microbial genomes shed light on interconnected biogeochemical processes in an aquifer system.</title>
        <authorList>
            <person name="Anantharaman K."/>
            <person name="Brown C.T."/>
            <person name="Hug L.A."/>
            <person name="Sharon I."/>
            <person name="Castelle C.J."/>
            <person name="Probst A.J."/>
            <person name="Thomas B.C."/>
            <person name="Singh A."/>
            <person name="Wilkins M.J."/>
            <person name="Karaoz U."/>
            <person name="Brodie E.L."/>
            <person name="Williams K.H."/>
            <person name="Hubbard S.S."/>
            <person name="Banfield J.F."/>
        </authorList>
    </citation>
    <scope>NUCLEOTIDE SEQUENCE [LARGE SCALE GENOMIC DNA]</scope>
</reference>
<dbReference type="EMBL" id="MHSS01000015">
    <property type="protein sequence ID" value="OHA47635.1"/>
    <property type="molecule type" value="Genomic_DNA"/>
</dbReference>
<dbReference type="InterPro" id="IPR000731">
    <property type="entry name" value="SSD"/>
</dbReference>
<keyword evidence="4 6" id="KW-1133">Transmembrane helix</keyword>
<feature type="transmembrane region" description="Helical" evidence="6">
    <location>
        <begin position="191"/>
        <end position="213"/>
    </location>
</feature>
<evidence type="ECO:0000313" key="8">
    <source>
        <dbReference type="EMBL" id="OHA47635.1"/>
    </source>
</evidence>
<name>A0A1G2PH05_9BACT</name>
<dbReference type="GO" id="GO:0005886">
    <property type="term" value="C:plasma membrane"/>
    <property type="evidence" value="ECO:0007669"/>
    <property type="project" value="UniProtKB-SubCell"/>
</dbReference>
<feature type="transmembrane region" description="Helical" evidence="6">
    <location>
        <begin position="167"/>
        <end position="184"/>
    </location>
</feature>
<proteinExistence type="predicted"/>
<keyword evidence="2" id="KW-1003">Cell membrane</keyword>
<comment type="caution">
    <text evidence="8">The sequence shown here is derived from an EMBL/GenBank/DDBJ whole genome shotgun (WGS) entry which is preliminary data.</text>
</comment>
<evidence type="ECO:0000256" key="2">
    <source>
        <dbReference type="ARBA" id="ARBA00022475"/>
    </source>
</evidence>
<feature type="transmembrane region" description="Helical" evidence="6">
    <location>
        <begin position="360"/>
        <end position="379"/>
    </location>
</feature>
<sequence>MISQLTFLAMRFRFAALLGFAVLLIGSIAIAVGTLHVSRVPIDRDLPNDNSVLQDFSFIERAVGKRETIAFVVTSENPIERTTFLDICEKAFSFAQYPGVWFTDCQPSANDRAVLVPMEIDATLSDEILAMIPSMRRALESVGVGRVLLTGREVLVHDIQNGIARDLMLLLPLSFGLMFFVFWMSFRKIMLAIGAFFLLATVVALMFAGIGAFGIGVSLILMLTPLILIAFGGPYIVYLFVHFQDLRREGANPLQALTSALHQSAWPVLWGSAIAAVGFATLGTFPITTIRTFGIVTSIGTVLTALFALGGGSAVLMMFGTGPVAPKQGTVRKIVGLIELAIDKTLGAFAASIARFSSTYPILVTGVVIAVSIFVLVGLPPKVGSDLIAYFPSDHEARAADKILRSSFGGAASMVVLLDGKTEGIFTDPQEIIAFQEYVGALQTNPDIGIVIPQWEKLGDPFDESYRYALLRIRLRSTESNVIRSVREMVLKAGQSHLPGITIATAGDMALAAEQDDVMIRGQVNNIIASVIIALLVCIFAFRALRFGVLAPLPFILATVLTFGAMGWLGISLTMATALITGIAVGIGLDFGLHFLDHARKTKACTPDDFAEIGRTTGKPILIDAIATIAAFLVYLFSSFPPIKELGILIALMTAGAAATALVLLPALARLFARYPQPKEPA</sequence>
<organism evidence="8 9">
    <name type="scientific">Candidatus Terrybacteria bacterium RIFCSPHIGHO2_01_FULL_48_17</name>
    <dbReference type="NCBI Taxonomy" id="1802362"/>
    <lineage>
        <taxon>Bacteria</taxon>
        <taxon>Candidatus Terryibacteriota</taxon>
    </lineage>
</organism>
<dbReference type="Proteomes" id="UP000177629">
    <property type="component" value="Unassembled WGS sequence"/>
</dbReference>
<evidence type="ECO:0000259" key="7">
    <source>
        <dbReference type="PROSITE" id="PS50156"/>
    </source>
</evidence>
<dbReference type="Pfam" id="PF03176">
    <property type="entry name" value="MMPL"/>
    <property type="match status" value="2"/>
</dbReference>
<dbReference type="PROSITE" id="PS50156">
    <property type="entry name" value="SSD"/>
    <property type="match status" value="1"/>
</dbReference>
<dbReference type="InterPro" id="IPR050545">
    <property type="entry name" value="Mycobact_MmpL"/>
</dbReference>
<dbReference type="InterPro" id="IPR004869">
    <property type="entry name" value="MMPL_dom"/>
</dbReference>
<evidence type="ECO:0000256" key="3">
    <source>
        <dbReference type="ARBA" id="ARBA00022692"/>
    </source>
</evidence>
<dbReference type="AlphaFoldDB" id="A0A1G2PH05"/>
<evidence type="ECO:0000313" key="9">
    <source>
        <dbReference type="Proteomes" id="UP000177629"/>
    </source>
</evidence>
<feature type="transmembrane region" description="Helical" evidence="6">
    <location>
        <begin position="264"/>
        <end position="287"/>
    </location>
</feature>
<dbReference type="STRING" id="1802362.A2806_03385"/>
<dbReference type="Gene3D" id="1.20.1640.10">
    <property type="entry name" value="Multidrug efflux transporter AcrB transmembrane domain"/>
    <property type="match status" value="2"/>
</dbReference>
<evidence type="ECO:0000256" key="5">
    <source>
        <dbReference type="ARBA" id="ARBA00023136"/>
    </source>
</evidence>